<protein>
    <submittedName>
        <fullName evidence="9">RagB/SusD family nutrient uptake outer membrane protein</fullName>
    </submittedName>
</protein>
<evidence type="ECO:0000256" key="1">
    <source>
        <dbReference type="ARBA" id="ARBA00004442"/>
    </source>
</evidence>
<dbReference type="InterPro" id="IPR033985">
    <property type="entry name" value="SusD-like_N"/>
</dbReference>
<dbReference type="Gene3D" id="1.25.40.390">
    <property type="match status" value="1"/>
</dbReference>
<organism evidence="9 10">
    <name type="scientific">Seonamhaeicola maritimus</name>
    <dbReference type="NCBI Taxonomy" id="2591822"/>
    <lineage>
        <taxon>Bacteria</taxon>
        <taxon>Pseudomonadati</taxon>
        <taxon>Bacteroidota</taxon>
        <taxon>Flavobacteriia</taxon>
        <taxon>Flavobacteriales</taxon>
        <taxon>Flavobacteriaceae</taxon>
    </lineage>
</organism>
<evidence type="ECO:0000256" key="6">
    <source>
        <dbReference type="SAM" id="SignalP"/>
    </source>
</evidence>
<dbReference type="InterPro" id="IPR011990">
    <property type="entry name" value="TPR-like_helical_dom_sf"/>
</dbReference>
<evidence type="ECO:0000256" key="2">
    <source>
        <dbReference type="ARBA" id="ARBA00006275"/>
    </source>
</evidence>
<keyword evidence="5" id="KW-0998">Cell outer membrane</keyword>
<feature type="domain" description="RagB/SusD" evidence="7">
    <location>
        <begin position="357"/>
        <end position="440"/>
    </location>
</feature>
<evidence type="ECO:0000256" key="3">
    <source>
        <dbReference type="ARBA" id="ARBA00022729"/>
    </source>
</evidence>
<feature type="chain" id="PRO_5022722833" evidence="6">
    <location>
        <begin position="27"/>
        <end position="481"/>
    </location>
</feature>
<proteinExistence type="inferred from homology"/>
<accession>A0A5C7GKE1</accession>
<name>A0A5C7GKE1_9FLAO</name>
<keyword evidence="10" id="KW-1185">Reference proteome</keyword>
<evidence type="ECO:0000259" key="8">
    <source>
        <dbReference type="Pfam" id="PF14322"/>
    </source>
</evidence>
<feature type="signal peptide" evidence="6">
    <location>
        <begin position="1"/>
        <end position="26"/>
    </location>
</feature>
<dbReference type="EMBL" id="VRKQ01000008">
    <property type="protein sequence ID" value="TXG38793.1"/>
    <property type="molecule type" value="Genomic_DNA"/>
</dbReference>
<dbReference type="GO" id="GO:0009279">
    <property type="term" value="C:cell outer membrane"/>
    <property type="evidence" value="ECO:0007669"/>
    <property type="project" value="UniProtKB-SubCell"/>
</dbReference>
<keyword evidence="3 6" id="KW-0732">Signal</keyword>
<evidence type="ECO:0000313" key="9">
    <source>
        <dbReference type="EMBL" id="TXG38793.1"/>
    </source>
</evidence>
<dbReference type="PROSITE" id="PS51257">
    <property type="entry name" value="PROKAR_LIPOPROTEIN"/>
    <property type="match status" value="1"/>
</dbReference>
<comment type="subcellular location">
    <subcellularLocation>
        <location evidence="1">Cell outer membrane</location>
    </subcellularLocation>
</comment>
<dbReference type="SUPFAM" id="SSF48452">
    <property type="entry name" value="TPR-like"/>
    <property type="match status" value="1"/>
</dbReference>
<comment type="caution">
    <text evidence="9">The sequence shown here is derived from an EMBL/GenBank/DDBJ whole genome shotgun (WGS) entry which is preliminary data.</text>
</comment>
<dbReference type="Pfam" id="PF14322">
    <property type="entry name" value="SusD-like_3"/>
    <property type="match status" value="1"/>
</dbReference>
<dbReference type="AlphaFoldDB" id="A0A5C7GKE1"/>
<gene>
    <name evidence="9" type="ORF">FUA22_02595</name>
</gene>
<dbReference type="InterPro" id="IPR012944">
    <property type="entry name" value="SusD_RagB_dom"/>
</dbReference>
<dbReference type="Pfam" id="PF07980">
    <property type="entry name" value="SusD_RagB"/>
    <property type="match status" value="1"/>
</dbReference>
<reference evidence="9 10" key="1">
    <citation type="submission" date="2019-08" db="EMBL/GenBank/DDBJ databases">
        <title>Seonamhaeicola sediminis sp. nov., isolated from marine sediment.</title>
        <authorList>
            <person name="Cao W.R."/>
        </authorList>
    </citation>
    <scope>NUCLEOTIDE SEQUENCE [LARGE SCALE GENOMIC DNA]</scope>
    <source>
        <strain evidence="9 10">1505</strain>
    </source>
</reference>
<evidence type="ECO:0000256" key="4">
    <source>
        <dbReference type="ARBA" id="ARBA00023136"/>
    </source>
</evidence>
<comment type="similarity">
    <text evidence="2">Belongs to the SusD family.</text>
</comment>
<feature type="domain" description="SusD-like N-terminal" evidence="8">
    <location>
        <begin position="93"/>
        <end position="240"/>
    </location>
</feature>
<keyword evidence="4" id="KW-0472">Membrane</keyword>
<sequence length="481" mass="54151">MKMKKIIKLKRFVILSLLAVFTFVGCSEEFLDDPKNTDGVTADVVFGDKATVEAFITGIFRLFRRQYTSVDSAGLQSIYFARTIKGNDLIQAPSWYLFDYAHENREPTYRRTVFNWDFSYDMINQANTLILGVTNSSALDDNAKKEYIAVGKTLRAFYYFQLALDFCPNLNTNSSISRLPIYLEPATGASEGNPTSPLSEVYSLIVSDLKAAIQDLTDTRIGKSYINKAVAQGILARVLLVTQDDWSLASSLAKDVYGGNAATAVPSSSYGTGFLDMTDPEWVWAMYQDAVESTYYYGAPANLTDHLSAPAFYKATYVNTNFVATFSATDERNLFFDLYGSSTPYREFITTKFSFTLEEDFAIMRKSEMVLIDAEAQYHMGNEGPAHDLLFALQSDRDPNAVKSSNTGQALLDEILLERRKEMYGENGVEFFDAKRYRLPIDRDPVHRVEIDLPADSELFWLKIPQKEIDANPNIDDSINS</sequence>
<evidence type="ECO:0000256" key="5">
    <source>
        <dbReference type="ARBA" id="ARBA00023237"/>
    </source>
</evidence>
<dbReference type="OrthoDB" id="1100079at2"/>
<evidence type="ECO:0000259" key="7">
    <source>
        <dbReference type="Pfam" id="PF07980"/>
    </source>
</evidence>
<dbReference type="Proteomes" id="UP000321080">
    <property type="component" value="Unassembled WGS sequence"/>
</dbReference>
<evidence type="ECO:0000313" key="10">
    <source>
        <dbReference type="Proteomes" id="UP000321080"/>
    </source>
</evidence>